<keyword evidence="1 4" id="KW-0378">Hydrolase</keyword>
<dbReference type="EMBL" id="AP014946">
    <property type="protein sequence ID" value="BAT59522.1"/>
    <property type="molecule type" value="Genomic_DNA"/>
</dbReference>
<keyword evidence="2" id="KW-1133">Transmembrane helix</keyword>
<dbReference type="SUPFAM" id="SSF53474">
    <property type="entry name" value="alpha/beta-Hydrolases"/>
    <property type="match status" value="1"/>
</dbReference>
<keyword evidence="5" id="KW-1185">Reference proteome</keyword>
<dbReference type="InterPro" id="IPR019826">
    <property type="entry name" value="Carboxylesterase_B_AS"/>
</dbReference>
<dbReference type="GO" id="GO:0106435">
    <property type="term" value="F:carboxylesterase activity"/>
    <property type="evidence" value="ECO:0007669"/>
    <property type="project" value="UniProtKB-EC"/>
</dbReference>
<dbReference type="InterPro" id="IPR050300">
    <property type="entry name" value="GDXG_lipolytic_enzyme"/>
</dbReference>
<dbReference type="InterPro" id="IPR029058">
    <property type="entry name" value="AB_hydrolase_fold"/>
</dbReference>
<dbReference type="PANTHER" id="PTHR48081:SF9">
    <property type="entry name" value="CARBOXYLESTERASE"/>
    <property type="match status" value="1"/>
</dbReference>
<accession>A0A0S3PUE9</accession>
<keyword evidence="2" id="KW-0812">Transmembrane</keyword>
<dbReference type="InterPro" id="IPR049492">
    <property type="entry name" value="BD-FAE-like_dom"/>
</dbReference>
<sequence length="296" mass="31970">MNRRSFCGVLSHMQMNVTRRWLIIAISLFGAGCTGFVNVVAPKQGFDVVSSQPYATGSRRTLDIYRPSGASNNPVVVFFYGGSWQSGNKEDYAFVGSTLARLGYVTIIADYRVFPAVKYPDFLADAAAAVGWSKRNAEKFGGDPRSLFVAGHSAGAYIAAMLALDSRWLARERLDAKRDLAGWVGLSGPYDFLPLEDRTLQVIFGGANNASTQPISYVGRGHAPALLLTGDADTTVLPRNTLNLAARLQAQRNSVSVRTYPGVGHAQTVGAFSPAFSFLAPAVQDVDAFLRAHKRN</sequence>
<dbReference type="AlphaFoldDB" id="A0A0S3PUE9"/>
<protein>
    <submittedName>
        <fullName evidence="4">Carboxylesterase NlhH</fullName>
        <ecNumber evidence="4">3.1.1.1</ecNumber>
    </submittedName>
</protein>
<evidence type="ECO:0000256" key="2">
    <source>
        <dbReference type="SAM" id="Phobius"/>
    </source>
</evidence>
<feature type="transmembrane region" description="Helical" evidence="2">
    <location>
        <begin position="21"/>
        <end position="41"/>
    </location>
</feature>
<dbReference type="PROSITE" id="PS00122">
    <property type="entry name" value="CARBOXYLESTERASE_B_1"/>
    <property type="match status" value="1"/>
</dbReference>
<evidence type="ECO:0000259" key="3">
    <source>
        <dbReference type="Pfam" id="PF20434"/>
    </source>
</evidence>
<reference evidence="4 5" key="1">
    <citation type="submission" date="2015-08" db="EMBL/GenBank/DDBJ databases">
        <title>Investigation of the bacterial diversity of lava forest soil.</title>
        <authorList>
            <person name="Lee J.S."/>
        </authorList>
    </citation>
    <scope>NUCLEOTIDE SEQUENCE [LARGE SCALE GENOMIC DNA]</scope>
    <source>
        <strain evidence="4 5">GJW-30</strain>
    </source>
</reference>
<dbReference type="Gene3D" id="3.40.50.1820">
    <property type="entry name" value="alpha/beta hydrolase"/>
    <property type="match status" value="1"/>
</dbReference>
<evidence type="ECO:0000313" key="5">
    <source>
        <dbReference type="Proteomes" id="UP000236884"/>
    </source>
</evidence>
<gene>
    <name evidence="4" type="primary">nlhH_1</name>
    <name evidence="4" type="ORF">GJW-30_1_02055</name>
</gene>
<name>A0A0S3PUE9_9BRAD</name>
<dbReference type="PANTHER" id="PTHR48081">
    <property type="entry name" value="AB HYDROLASE SUPERFAMILY PROTEIN C4A8.06C"/>
    <property type="match status" value="1"/>
</dbReference>
<proteinExistence type="predicted"/>
<dbReference type="EC" id="3.1.1.1" evidence="4"/>
<evidence type="ECO:0000313" key="4">
    <source>
        <dbReference type="EMBL" id="BAT59522.1"/>
    </source>
</evidence>
<evidence type="ECO:0000256" key="1">
    <source>
        <dbReference type="ARBA" id="ARBA00022801"/>
    </source>
</evidence>
<organism evidence="4 5">
    <name type="scientific">Variibacter gotjawalensis</name>
    <dbReference type="NCBI Taxonomy" id="1333996"/>
    <lineage>
        <taxon>Bacteria</taxon>
        <taxon>Pseudomonadati</taxon>
        <taxon>Pseudomonadota</taxon>
        <taxon>Alphaproteobacteria</taxon>
        <taxon>Hyphomicrobiales</taxon>
        <taxon>Nitrobacteraceae</taxon>
        <taxon>Variibacter</taxon>
    </lineage>
</organism>
<keyword evidence="2" id="KW-0472">Membrane</keyword>
<dbReference type="PROSITE" id="PS51257">
    <property type="entry name" value="PROKAR_LIPOPROTEIN"/>
    <property type="match status" value="1"/>
</dbReference>
<dbReference type="KEGG" id="vgo:GJW-30_1_02055"/>
<dbReference type="Pfam" id="PF20434">
    <property type="entry name" value="BD-FAE"/>
    <property type="match status" value="1"/>
</dbReference>
<feature type="domain" description="BD-FAE-like" evidence="3">
    <location>
        <begin position="62"/>
        <end position="248"/>
    </location>
</feature>
<dbReference type="Proteomes" id="UP000236884">
    <property type="component" value="Chromosome"/>
</dbReference>